<dbReference type="CDD" id="cd00317">
    <property type="entry name" value="cyclophilin"/>
    <property type="match status" value="1"/>
</dbReference>
<dbReference type="OrthoDB" id="5507614at2"/>
<evidence type="ECO:0000256" key="1">
    <source>
        <dbReference type="ARBA" id="ARBA00002388"/>
    </source>
</evidence>
<reference evidence="5" key="5">
    <citation type="submission" date="2020-09" db="EMBL/GenBank/DDBJ databases">
        <authorList>
            <person name="Sun Q."/>
            <person name="Ohkuma M."/>
        </authorList>
    </citation>
    <scope>NUCLEOTIDE SEQUENCE</scope>
    <source>
        <strain evidence="5">JCM 4434</strain>
    </source>
</reference>
<dbReference type="InterPro" id="IPR044666">
    <property type="entry name" value="Cyclophilin_A-like"/>
</dbReference>
<evidence type="ECO:0000313" key="7">
    <source>
        <dbReference type="Proteomes" id="UP000037395"/>
    </source>
</evidence>
<dbReference type="Proteomes" id="UP000037395">
    <property type="component" value="Unassembled WGS sequence"/>
</dbReference>
<comment type="similarity">
    <text evidence="2">Belongs to the cyclophilin-type PPIase family.</text>
</comment>
<reference evidence="6 7" key="2">
    <citation type="submission" date="2014-07" db="EMBL/GenBank/DDBJ databases">
        <authorList>
            <person name="Zhang J.E."/>
            <person name="Yang H."/>
            <person name="Guo J."/>
            <person name="Deng Z."/>
            <person name="Luo H."/>
            <person name="Luo M."/>
            <person name="Zhao B."/>
        </authorList>
    </citation>
    <scope>NUCLEOTIDE SEQUENCE [LARGE SCALE GENOMIC DNA]</scope>
    <source>
        <strain evidence="6">ATCC 10762</strain>
        <strain evidence="7">ATCC 10762 / DSM 40127 / CCM 3239 / JCM 4008 / LMG 5968 / NBRC 12843 / NCIMB 8234 / A-377</strain>
    </source>
</reference>
<comment type="catalytic activity">
    <reaction evidence="2">
        <text>[protein]-peptidylproline (omega=180) = [protein]-peptidylproline (omega=0)</text>
        <dbReference type="Rhea" id="RHEA:16237"/>
        <dbReference type="Rhea" id="RHEA-COMP:10747"/>
        <dbReference type="Rhea" id="RHEA-COMP:10748"/>
        <dbReference type="ChEBI" id="CHEBI:83833"/>
        <dbReference type="ChEBI" id="CHEBI:83834"/>
        <dbReference type="EC" id="5.2.1.8"/>
    </reaction>
</comment>
<dbReference type="PRINTS" id="PR00153">
    <property type="entry name" value="CSAPPISMRASE"/>
</dbReference>
<name>A0A1E7NDJ7_KITAU</name>
<organism evidence="6 7">
    <name type="scientific">Kitasatospora aureofaciens</name>
    <name type="common">Streptomyces aureofaciens</name>
    <dbReference type="NCBI Taxonomy" id="1894"/>
    <lineage>
        <taxon>Bacteria</taxon>
        <taxon>Bacillati</taxon>
        <taxon>Actinomycetota</taxon>
        <taxon>Actinomycetes</taxon>
        <taxon>Kitasatosporales</taxon>
        <taxon>Streptomycetaceae</taxon>
        <taxon>Kitasatospora</taxon>
    </lineage>
</organism>
<protein>
    <recommendedName>
        <fullName evidence="2">Peptidyl-prolyl cis-trans isomerase</fullName>
        <shortName evidence="2">PPIase</shortName>
        <ecNumber evidence="2">5.2.1.8</ecNumber>
    </recommendedName>
</protein>
<dbReference type="InterPro" id="IPR002130">
    <property type="entry name" value="Cyclophilin-type_PPIase_dom"/>
</dbReference>
<keyword evidence="2" id="KW-0697">Rotamase</keyword>
<dbReference type="EMBL" id="JPRF03000012">
    <property type="protein sequence ID" value="OEV38760.1"/>
    <property type="molecule type" value="Genomic_DNA"/>
</dbReference>
<feature type="domain" description="PPIase cyclophilin-type" evidence="4">
    <location>
        <begin position="121"/>
        <end position="269"/>
    </location>
</feature>
<comment type="function">
    <text evidence="1 2">PPIases accelerate the folding of proteins. It catalyzes the cis-trans isomerization of proline imidic peptide bonds in oligopeptides.</text>
</comment>
<dbReference type="RefSeq" id="WP_030553667.1">
    <property type="nucleotide sequence ID" value="NZ_BMUB01000012.1"/>
</dbReference>
<keyword evidence="7" id="KW-1185">Reference proteome</keyword>
<dbReference type="GeneID" id="97487902"/>
<dbReference type="Gene3D" id="2.40.100.10">
    <property type="entry name" value="Cyclophilin-like"/>
    <property type="match status" value="1"/>
</dbReference>
<dbReference type="AlphaFoldDB" id="A0A1E7NDJ7"/>
<evidence type="ECO:0000313" key="5">
    <source>
        <dbReference type="EMBL" id="GGU89954.1"/>
    </source>
</evidence>
<reference evidence="7" key="4">
    <citation type="submission" date="2016-08" db="EMBL/GenBank/DDBJ databases">
        <title>Sequencing, assembly and comparative genomics of S. aureofaciens ATCC 10762.</title>
        <authorList>
            <person name="Gradnigo J.S."/>
            <person name="Johnson N."/>
            <person name="Somerville G.A."/>
        </authorList>
    </citation>
    <scope>NUCLEOTIDE SEQUENCE [LARGE SCALE GENOMIC DNA]</scope>
    <source>
        <strain evidence="7">ATCC 10762 / DSM 40127 / CCM 3239 / JCM 4008 / LMG 5968 / NBRC 12843 / NCIMB 8234 / A-377</strain>
    </source>
</reference>
<accession>A0A1E7NDJ7</accession>
<reference evidence="6" key="3">
    <citation type="submission" date="2016-08" db="EMBL/GenBank/DDBJ databases">
        <title>Sequencing, Assembly and Comparative Genomics of S. aureofaciens ATCC 10762.</title>
        <authorList>
            <person name="Gradnigo J.S."/>
            <person name="Johnson N."/>
            <person name="Somerville G.A."/>
        </authorList>
    </citation>
    <scope>NUCLEOTIDE SEQUENCE [LARGE SCALE GENOMIC DNA]</scope>
    <source>
        <strain evidence="6">ATCC 10762</strain>
    </source>
</reference>
<proteinExistence type="inferred from homology"/>
<evidence type="ECO:0000259" key="4">
    <source>
        <dbReference type="PROSITE" id="PS50072"/>
    </source>
</evidence>
<comment type="caution">
    <text evidence="6">The sequence shown here is derived from an EMBL/GenBank/DDBJ whole genome shotgun (WGS) entry which is preliminary data.</text>
</comment>
<dbReference type="SUPFAM" id="SSF50891">
    <property type="entry name" value="Cyclophilin-like"/>
    <property type="match status" value="1"/>
</dbReference>
<dbReference type="InterPro" id="IPR029000">
    <property type="entry name" value="Cyclophilin-like_dom_sf"/>
</dbReference>
<evidence type="ECO:0000313" key="6">
    <source>
        <dbReference type="EMBL" id="OEV38760.1"/>
    </source>
</evidence>
<keyword evidence="2 6" id="KW-0413">Isomerase</keyword>
<dbReference type="EC" id="5.2.1.8" evidence="2"/>
<dbReference type="Pfam" id="PF00160">
    <property type="entry name" value="Pro_isomerase"/>
    <property type="match status" value="1"/>
</dbReference>
<evidence type="ECO:0000256" key="3">
    <source>
        <dbReference type="SAM" id="MobiDB-lite"/>
    </source>
</evidence>
<dbReference type="EMBL" id="BMUB01000012">
    <property type="protein sequence ID" value="GGU89954.1"/>
    <property type="molecule type" value="Genomic_DNA"/>
</dbReference>
<gene>
    <name evidence="5" type="ORF">GCM10010502_48910</name>
    <name evidence="6" type="ORF">HS99_0018985</name>
</gene>
<feature type="compositionally biased region" description="Low complexity" evidence="3">
    <location>
        <begin position="67"/>
        <end position="77"/>
    </location>
</feature>
<evidence type="ECO:0000256" key="2">
    <source>
        <dbReference type="RuleBase" id="RU363019"/>
    </source>
</evidence>
<dbReference type="PANTHER" id="PTHR45625">
    <property type="entry name" value="PEPTIDYL-PROLYL CIS-TRANS ISOMERASE-RELATED"/>
    <property type="match status" value="1"/>
</dbReference>
<reference evidence="5" key="1">
    <citation type="journal article" date="2014" name="Int. J. Syst. Evol. Microbiol.">
        <title>Complete genome sequence of Corynebacterium casei LMG S-19264T (=DSM 44701T), isolated from a smear-ripened cheese.</title>
        <authorList>
            <consortium name="US DOE Joint Genome Institute (JGI-PGF)"/>
            <person name="Walter F."/>
            <person name="Albersmeier A."/>
            <person name="Kalinowski J."/>
            <person name="Ruckert C."/>
        </authorList>
    </citation>
    <scope>NUCLEOTIDE SEQUENCE</scope>
    <source>
        <strain evidence="5">JCM 4434</strain>
    </source>
</reference>
<dbReference type="GO" id="GO:0003755">
    <property type="term" value="F:peptidyl-prolyl cis-trans isomerase activity"/>
    <property type="evidence" value="ECO:0007669"/>
    <property type="project" value="UniProtKB-UniRule"/>
</dbReference>
<dbReference type="Proteomes" id="UP000610124">
    <property type="component" value="Unassembled WGS sequence"/>
</dbReference>
<accession>A0A8H9HUL2</accession>
<feature type="region of interest" description="Disordered" evidence="3">
    <location>
        <begin position="59"/>
        <end position="99"/>
    </location>
</feature>
<dbReference type="PANTHER" id="PTHR45625:SF3">
    <property type="entry name" value="PEPTIDYL-PROLYL CIS-TRANS ISOMERASE B-RELATED"/>
    <property type="match status" value="1"/>
</dbReference>
<dbReference type="KEGG" id="kau:B6264_21715"/>
<sequence>MVSSEQRRRQLAREKYERQMQRRAEAAAARRRRNTILGASLAVVVLAGGGTLFATGAFSSDDKDKSASAAASPQAAPTRKPVEGCAAPAPGSPNGKQFKAEPAMSIDQNASYTMALDTNCGKVTVALDAAKAPHTVNSFNFLAGEQYFDHTKCHRLTTDGIFVLQCGDPTASATVPGGTGNPGYKFADENLTGATYPAGTVAMANSGPGTNGSQFFLVYKDTQLPPNYTPFGKITGGLDVVQKIAAAGTLEGGSDGHPMADVTFNSVTVSKG</sequence>
<dbReference type="PROSITE" id="PS50072">
    <property type="entry name" value="CSA_PPIASE_2"/>
    <property type="match status" value="1"/>
</dbReference>